<evidence type="ECO:0000256" key="5">
    <source>
        <dbReference type="ARBA" id="ARBA00023315"/>
    </source>
</evidence>
<dbReference type="InterPro" id="IPR016181">
    <property type="entry name" value="Acyl_CoA_acyltransferase"/>
</dbReference>
<evidence type="ECO:0000256" key="2">
    <source>
        <dbReference type="ARBA" id="ARBA00022679"/>
    </source>
</evidence>
<comment type="similarity">
    <text evidence="6">Belongs to the acetyltransferase family. NAA60 subfamily.</text>
</comment>
<dbReference type="PROSITE" id="PS51186">
    <property type="entry name" value="GNAT"/>
    <property type="match status" value="1"/>
</dbReference>
<dbReference type="EC" id="2.3.1.259" evidence="7"/>
<evidence type="ECO:0000256" key="6">
    <source>
        <dbReference type="ARBA" id="ARBA00025774"/>
    </source>
</evidence>
<comment type="catalytic activity">
    <reaction evidence="9">
        <text>L-lysyl-[protein] + acetyl-CoA = N(6)-acetyl-L-lysyl-[protein] + CoA + H(+)</text>
        <dbReference type="Rhea" id="RHEA:45948"/>
        <dbReference type="Rhea" id="RHEA-COMP:9752"/>
        <dbReference type="Rhea" id="RHEA-COMP:10731"/>
        <dbReference type="ChEBI" id="CHEBI:15378"/>
        <dbReference type="ChEBI" id="CHEBI:29969"/>
        <dbReference type="ChEBI" id="CHEBI:57287"/>
        <dbReference type="ChEBI" id="CHEBI:57288"/>
        <dbReference type="ChEBI" id="CHEBI:61930"/>
        <dbReference type="EC" id="2.3.1.48"/>
    </reaction>
</comment>
<evidence type="ECO:0000313" key="13">
    <source>
        <dbReference type="Proteomes" id="UP000230066"/>
    </source>
</evidence>
<name>A0A4E0RWW4_FASHE</name>
<reference evidence="12" key="1">
    <citation type="submission" date="2019-03" db="EMBL/GenBank/DDBJ databases">
        <title>Improved annotation for the trematode Fasciola hepatica.</title>
        <authorList>
            <person name="Choi Y.-J."/>
            <person name="Martin J."/>
            <person name="Mitreva M."/>
        </authorList>
    </citation>
    <scope>NUCLEOTIDE SEQUENCE [LARGE SCALE GENOMIC DNA]</scope>
</reference>
<dbReference type="SUPFAM" id="SSF55729">
    <property type="entry name" value="Acyl-CoA N-acyltransferases (Nat)"/>
    <property type="match status" value="1"/>
</dbReference>
<feature type="domain" description="N-acetyltransferase" evidence="11">
    <location>
        <begin position="8"/>
        <end position="255"/>
    </location>
</feature>
<dbReference type="EC" id="2.3.1.48" evidence="1"/>
<dbReference type="AlphaFoldDB" id="A0A4E0RWW4"/>
<evidence type="ECO:0000256" key="1">
    <source>
        <dbReference type="ARBA" id="ARBA00013184"/>
    </source>
</evidence>
<dbReference type="Pfam" id="PF00583">
    <property type="entry name" value="Acetyltransf_1"/>
    <property type="match status" value="1"/>
</dbReference>
<evidence type="ECO:0000256" key="9">
    <source>
        <dbReference type="ARBA" id="ARBA00048017"/>
    </source>
</evidence>
<evidence type="ECO:0000256" key="7">
    <source>
        <dbReference type="ARBA" id="ARBA00026111"/>
    </source>
</evidence>
<keyword evidence="4" id="KW-0156">Chromatin regulator</keyword>
<dbReference type="InterPro" id="IPR045141">
    <property type="entry name" value="NAA60-like"/>
</dbReference>
<dbReference type="Gene3D" id="3.40.630.30">
    <property type="match status" value="1"/>
</dbReference>
<comment type="catalytic activity">
    <reaction evidence="10">
        <text>N-terminal L-methionyl-[transmembrane protein] + acetyl-CoA = N-terminal N(alpha)-acetyl-L-methionyl-[transmembrane protein] + CoA + H(+)</text>
        <dbReference type="Rhea" id="RHEA:50604"/>
        <dbReference type="Rhea" id="RHEA-COMP:12745"/>
        <dbReference type="Rhea" id="RHEA-COMP:12746"/>
        <dbReference type="ChEBI" id="CHEBI:15378"/>
        <dbReference type="ChEBI" id="CHEBI:57287"/>
        <dbReference type="ChEBI" id="CHEBI:57288"/>
        <dbReference type="ChEBI" id="CHEBI:64731"/>
        <dbReference type="ChEBI" id="CHEBI:133414"/>
        <dbReference type="EC" id="2.3.1.259"/>
    </reaction>
</comment>
<sequence length="334" mass="37773">MNGFNSDVTFRPVILDDIQDLRALYAECFPVRFVKIVCITVISYPESWFTDLAQNKSLVSLAAVSNGHIVGVLVAKFLTLKDCSEQDRRILDNCFPLFSIVAYVMSLGVTQSWRSRGIASQLLKAFVRYASGTHYLQQSNYPSIPLIHSEEITHHKLVGLQWDRNTQMQFSSDTNNNTESSAVNVYHSLSDLLDSLPHCPPGCYAVYLHVLSSNLHARRFYENRGFYASHMLPGCYSISGRPADGCTYVMHMNGGYASRPLINPPIVWSRMIESLHYPWIPGPISWFMQLVLRFGQAVLCRIYPVPAVQSRESPSDYFQSTSNLWLSESPRSPT</sequence>
<dbReference type="GO" id="GO:0120518">
    <property type="term" value="F:protein N-terminal-methionine acetyltransferase activity"/>
    <property type="evidence" value="ECO:0007669"/>
    <property type="project" value="UniProtKB-EC"/>
</dbReference>
<dbReference type="EMBL" id="JXXN02000387">
    <property type="protein sequence ID" value="THD27558.1"/>
    <property type="molecule type" value="Genomic_DNA"/>
</dbReference>
<dbReference type="GO" id="GO:0000139">
    <property type="term" value="C:Golgi membrane"/>
    <property type="evidence" value="ECO:0007669"/>
    <property type="project" value="TreeGrafter"/>
</dbReference>
<evidence type="ECO:0000259" key="11">
    <source>
        <dbReference type="PROSITE" id="PS51186"/>
    </source>
</evidence>
<keyword evidence="5" id="KW-0012">Acyltransferase</keyword>
<proteinExistence type="inferred from homology"/>
<dbReference type="PANTHER" id="PTHR14744:SF15">
    <property type="entry name" value="N-ALPHA-ACETYLTRANSFERASE 60"/>
    <property type="match status" value="1"/>
</dbReference>
<evidence type="ECO:0000256" key="8">
    <source>
        <dbReference type="ARBA" id="ARBA00026144"/>
    </source>
</evidence>
<dbReference type="CDD" id="cd04301">
    <property type="entry name" value="NAT_SF"/>
    <property type="match status" value="1"/>
</dbReference>
<dbReference type="PANTHER" id="PTHR14744">
    <property type="entry name" value="N-ALPHA-ACETYLTRANSFERASE 60"/>
    <property type="match status" value="1"/>
</dbReference>
<dbReference type="InterPro" id="IPR000182">
    <property type="entry name" value="GNAT_dom"/>
</dbReference>
<accession>A0A4E0RWW4</accession>
<evidence type="ECO:0000256" key="4">
    <source>
        <dbReference type="ARBA" id="ARBA00022853"/>
    </source>
</evidence>
<evidence type="ECO:0000256" key="3">
    <source>
        <dbReference type="ARBA" id="ARBA00022829"/>
    </source>
</evidence>
<keyword evidence="3" id="KW-0159">Chromosome partition</keyword>
<keyword evidence="13" id="KW-1185">Reference proteome</keyword>
<organism evidence="12 13">
    <name type="scientific">Fasciola hepatica</name>
    <name type="common">Liver fluke</name>
    <dbReference type="NCBI Taxonomy" id="6192"/>
    <lineage>
        <taxon>Eukaryota</taxon>
        <taxon>Metazoa</taxon>
        <taxon>Spiralia</taxon>
        <taxon>Lophotrochozoa</taxon>
        <taxon>Platyhelminthes</taxon>
        <taxon>Trematoda</taxon>
        <taxon>Digenea</taxon>
        <taxon>Plagiorchiida</taxon>
        <taxon>Echinostomata</taxon>
        <taxon>Echinostomatoidea</taxon>
        <taxon>Fasciolidae</taxon>
        <taxon>Fasciola</taxon>
    </lineage>
</organism>
<keyword evidence="2" id="KW-0808">Transferase</keyword>
<dbReference type="GO" id="GO:0007059">
    <property type="term" value="P:chromosome segregation"/>
    <property type="evidence" value="ECO:0007669"/>
    <property type="project" value="UniProtKB-KW"/>
</dbReference>
<protein>
    <recommendedName>
        <fullName evidence="8">N-alpha-acetyltransferase 60</fullName>
        <ecNumber evidence="7">2.3.1.259</ecNumber>
        <ecNumber evidence="1">2.3.1.48</ecNumber>
    </recommendedName>
</protein>
<evidence type="ECO:0000256" key="10">
    <source>
        <dbReference type="ARBA" id="ARBA00048848"/>
    </source>
</evidence>
<dbReference type="Proteomes" id="UP000230066">
    <property type="component" value="Unassembled WGS sequence"/>
</dbReference>
<gene>
    <name evidence="12" type="ORF">D915_001392</name>
</gene>
<dbReference type="GO" id="GO:0004402">
    <property type="term" value="F:histone acetyltransferase activity"/>
    <property type="evidence" value="ECO:0007669"/>
    <property type="project" value="TreeGrafter"/>
</dbReference>
<comment type="caution">
    <text evidence="12">The sequence shown here is derived from an EMBL/GenBank/DDBJ whole genome shotgun (WGS) entry which is preliminary data.</text>
</comment>
<evidence type="ECO:0000313" key="12">
    <source>
        <dbReference type="EMBL" id="THD27558.1"/>
    </source>
</evidence>